<evidence type="ECO:0000313" key="2">
    <source>
        <dbReference type="EMBL" id="ROW03792.1"/>
    </source>
</evidence>
<feature type="transmembrane region" description="Helical" evidence="1">
    <location>
        <begin position="184"/>
        <end position="204"/>
    </location>
</feature>
<sequence>MSDQSSVLSGTLGTILGYLGGEVAEEVLFERLLWPERFYNDFSSSIFIKGSLLFSMGGPLHAAALKTLDQLREQGLYYGNRRGNFLGTPFYDDLKLSYESSGNTDAVRNAFWVRVSRCVSRSSLSRNKRLPKFDMEDIQDDTFRFRSLQTVNYITLGIGKQGGMSGQDSAVTYVQEDKVTWRTVLGILASESMALATAILAIFIDGWWVAIYMVVPLILKMAALIGSVSREGLERLSELEKRGSLDTIETFRIFDSTHGYLVITGPKPVVTQFFRHYGHPTRYTTLGRFREVLSIVIVYSFVLYFPFGLITNIWMDSPIQYLWLAYQLYTVFAMHIVRLLGWQGCGRTEERVARELMLGKTVRLQSQHGEDVEASLWTTFVPNISSGEETVRRLMGE</sequence>
<dbReference type="STRING" id="356882.A0A423WK70"/>
<name>A0A423WK70_9PEZI</name>
<feature type="transmembrane region" description="Helical" evidence="1">
    <location>
        <begin position="321"/>
        <end position="341"/>
    </location>
</feature>
<keyword evidence="1" id="KW-0472">Membrane</keyword>
<accession>A0A423WK70</accession>
<protein>
    <submittedName>
        <fullName evidence="2">Uncharacterized protein</fullName>
    </submittedName>
</protein>
<reference evidence="2 3" key="1">
    <citation type="submission" date="2015-09" db="EMBL/GenBank/DDBJ databases">
        <title>Host preference determinants of Valsa canker pathogens revealed by comparative genomics.</title>
        <authorList>
            <person name="Yin Z."/>
            <person name="Huang L."/>
        </authorList>
    </citation>
    <scope>NUCLEOTIDE SEQUENCE [LARGE SCALE GENOMIC DNA]</scope>
    <source>
        <strain evidence="2 3">03-1</strain>
    </source>
</reference>
<dbReference type="AlphaFoldDB" id="A0A423WK70"/>
<evidence type="ECO:0000256" key="1">
    <source>
        <dbReference type="SAM" id="Phobius"/>
    </source>
</evidence>
<keyword evidence="1" id="KW-0812">Transmembrane</keyword>
<proteinExistence type="predicted"/>
<dbReference type="EMBL" id="LKEA01000015">
    <property type="protein sequence ID" value="ROW03792.1"/>
    <property type="molecule type" value="Genomic_DNA"/>
</dbReference>
<gene>
    <name evidence="2" type="ORF">VMCG_05397</name>
</gene>
<feature type="transmembrane region" description="Helical" evidence="1">
    <location>
        <begin position="292"/>
        <end position="315"/>
    </location>
</feature>
<keyword evidence="1" id="KW-1133">Transmembrane helix</keyword>
<keyword evidence="3" id="KW-1185">Reference proteome</keyword>
<dbReference type="Proteomes" id="UP000283895">
    <property type="component" value="Unassembled WGS sequence"/>
</dbReference>
<dbReference type="OrthoDB" id="5295335at2759"/>
<evidence type="ECO:0000313" key="3">
    <source>
        <dbReference type="Proteomes" id="UP000283895"/>
    </source>
</evidence>
<organism evidence="2 3">
    <name type="scientific">Cytospora schulzeri</name>
    <dbReference type="NCBI Taxonomy" id="448051"/>
    <lineage>
        <taxon>Eukaryota</taxon>
        <taxon>Fungi</taxon>
        <taxon>Dikarya</taxon>
        <taxon>Ascomycota</taxon>
        <taxon>Pezizomycotina</taxon>
        <taxon>Sordariomycetes</taxon>
        <taxon>Sordariomycetidae</taxon>
        <taxon>Diaporthales</taxon>
        <taxon>Cytosporaceae</taxon>
        <taxon>Cytospora</taxon>
    </lineage>
</organism>
<comment type="caution">
    <text evidence="2">The sequence shown here is derived from an EMBL/GenBank/DDBJ whole genome shotgun (WGS) entry which is preliminary data.</text>
</comment>